<feature type="transmembrane region" description="Helical" evidence="10">
    <location>
        <begin position="244"/>
        <end position="265"/>
    </location>
</feature>
<evidence type="ECO:0000256" key="7">
    <source>
        <dbReference type="ARBA" id="ARBA00022989"/>
    </source>
</evidence>
<gene>
    <name evidence="13" type="ORF">NG42_03185</name>
    <name evidence="12" type="ORF">NG43_18970</name>
</gene>
<keyword evidence="7 10" id="KW-1133">Transmembrane helix</keyword>
<dbReference type="EMBL" id="JRXF01000037">
    <property type="protein sequence ID" value="KOC89350.1"/>
    <property type="molecule type" value="Genomic_DNA"/>
</dbReference>
<keyword evidence="5 10" id="KW-0812">Transmembrane</keyword>
<keyword evidence="8 10" id="KW-0472">Membrane</keyword>
<evidence type="ECO:0000313" key="13">
    <source>
        <dbReference type="EMBL" id="KOC92220.1"/>
    </source>
</evidence>
<organism evidence="13 15">
    <name type="scientific">Winslowiella iniecta</name>
    <dbReference type="NCBI Taxonomy" id="1560201"/>
    <lineage>
        <taxon>Bacteria</taxon>
        <taxon>Pseudomonadati</taxon>
        <taxon>Pseudomonadota</taxon>
        <taxon>Gammaproteobacteria</taxon>
        <taxon>Enterobacterales</taxon>
        <taxon>Erwiniaceae</taxon>
        <taxon>Winslowiella</taxon>
    </lineage>
</organism>
<evidence type="ECO:0000256" key="9">
    <source>
        <dbReference type="ARBA" id="ARBA00034290"/>
    </source>
</evidence>
<keyword evidence="3" id="KW-1003">Cell membrane</keyword>
<dbReference type="NCBIfam" id="NF007839">
    <property type="entry name" value="PRK10551.1"/>
    <property type="match status" value="1"/>
</dbReference>
<comment type="subcellular location">
    <subcellularLocation>
        <location evidence="1">Cell membrane</location>
        <topology evidence="1">Multi-pass membrane protein</topology>
    </subcellularLocation>
</comment>
<keyword evidence="6" id="KW-0378">Hydrolase</keyword>
<evidence type="ECO:0000313" key="12">
    <source>
        <dbReference type="EMBL" id="KOC89350.1"/>
    </source>
</evidence>
<evidence type="ECO:0000256" key="1">
    <source>
        <dbReference type="ARBA" id="ARBA00004651"/>
    </source>
</evidence>
<dbReference type="GO" id="GO:0071111">
    <property type="term" value="F:cyclic-guanylate-specific phosphodiesterase activity"/>
    <property type="evidence" value="ECO:0007669"/>
    <property type="project" value="UniProtKB-EC"/>
</dbReference>
<evidence type="ECO:0000256" key="4">
    <source>
        <dbReference type="ARBA" id="ARBA00022636"/>
    </source>
</evidence>
<evidence type="ECO:0000256" key="6">
    <source>
        <dbReference type="ARBA" id="ARBA00022801"/>
    </source>
</evidence>
<feature type="domain" description="EAL" evidence="11">
    <location>
        <begin position="266"/>
        <end position="519"/>
    </location>
</feature>
<dbReference type="PROSITE" id="PS50883">
    <property type="entry name" value="EAL"/>
    <property type="match status" value="1"/>
</dbReference>
<dbReference type="Proteomes" id="UP000036851">
    <property type="component" value="Unassembled WGS sequence"/>
</dbReference>
<name>A0A0L7TA24_9GAMM</name>
<dbReference type="PANTHER" id="PTHR33121:SF73">
    <property type="entry name" value="CYCLIC DI-GMP PHOSPHODIESTERASE PDEN-RELATED"/>
    <property type="match status" value="1"/>
</dbReference>
<dbReference type="InterPro" id="IPR024744">
    <property type="entry name" value="CSS-motif_dom"/>
</dbReference>
<comment type="caution">
    <text evidence="13">The sequence shown here is derived from an EMBL/GenBank/DDBJ whole genome shotgun (WGS) entry which is preliminary data.</text>
</comment>
<dbReference type="OrthoDB" id="675397at2"/>
<evidence type="ECO:0000256" key="3">
    <source>
        <dbReference type="ARBA" id="ARBA00022475"/>
    </source>
</evidence>
<dbReference type="Gene3D" id="3.20.20.450">
    <property type="entry name" value="EAL domain"/>
    <property type="match status" value="1"/>
</dbReference>
<dbReference type="CDD" id="cd01948">
    <property type="entry name" value="EAL"/>
    <property type="match status" value="1"/>
</dbReference>
<dbReference type="InterPro" id="IPR050706">
    <property type="entry name" value="Cyclic-di-GMP_PDE-like"/>
</dbReference>
<dbReference type="InterPro" id="IPR001633">
    <property type="entry name" value="EAL_dom"/>
</dbReference>
<evidence type="ECO:0000259" key="11">
    <source>
        <dbReference type="PROSITE" id="PS50883"/>
    </source>
</evidence>
<reference evidence="14 15" key="1">
    <citation type="journal article" date="2015" name="Int. J. Syst. Evol. Microbiol.">
        <title>Erwinia iniecta sp. nov., isolated from Russian wheat aphids (Diuraphis noxia).</title>
        <authorList>
            <person name="Campillo T."/>
            <person name="Luna E."/>
            <person name="Portier P."/>
            <person name="Fischer-Le Saux M."/>
            <person name="Lapitan N."/>
            <person name="Tisserat N.A."/>
            <person name="Leach J.E."/>
        </authorList>
    </citation>
    <scope>NUCLEOTIDE SEQUENCE [LARGE SCALE GENOMIC DNA]</scope>
    <source>
        <strain evidence="13 15">B120</strain>
        <strain evidence="12 14">B149</strain>
    </source>
</reference>
<evidence type="ECO:0000313" key="14">
    <source>
        <dbReference type="Proteomes" id="UP000036851"/>
    </source>
</evidence>
<sequence>MPLSTLVTHPVTNTRKIAWISAAVGFTFFLLFITITLSITFQKRAQSHDQLAWRTQYTILSLFSEMKTLLEPLNALTPGPCQPVNSELTSRAAFANNVRAILLVRNGVAYCSSATGAFSLAVSTFTPLTDLDKDLDLTLIAGTPRVPERPALVLWLKRPGSDRSGVMTTLNIDLAPWLLLASQQQELKGMALVVGDNALASWNPQLISTAELPKKSLRTLTLPGYPLTFHLYGNTLPRRDIHTILLAGLLLAVLVSSSSFVLLTLRQRPGKEILLGIKRGEFHVEYQPLIEAATGESCGLEALMRWTHPTEGNIPPDAFISYAEAQNLIIPLTHHLFQLVARDAHQLRQMVPAGTKMGINISPNHLTSASFRDDVSNWINAMPADHFSYVFEITERTMVSERNASEIFDWIHQQGIKIAIDDFGTGHSALIYLEKFTFDYLKIDRGFVQSIGMETVTSPVLDAVLTLAKKLNLCTVAEGVETDEQASWLLKRGVTHMQGYLFGRPMTVSQLIAYFQTRQTALS</sequence>
<dbReference type="PATRIC" id="fig|1560201.3.peg.683"/>
<dbReference type="SMART" id="SM00052">
    <property type="entry name" value="EAL"/>
    <property type="match status" value="1"/>
</dbReference>
<protein>
    <recommendedName>
        <fullName evidence="2">cyclic-guanylate-specific phosphodiesterase</fullName>
        <ecNumber evidence="2">3.1.4.52</ecNumber>
    </recommendedName>
</protein>
<dbReference type="EMBL" id="JRXE01000003">
    <property type="protein sequence ID" value="KOC92220.1"/>
    <property type="molecule type" value="Genomic_DNA"/>
</dbReference>
<evidence type="ECO:0000256" key="5">
    <source>
        <dbReference type="ARBA" id="ARBA00022692"/>
    </source>
</evidence>
<dbReference type="InterPro" id="IPR035919">
    <property type="entry name" value="EAL_sf"/>
</dbReference>
<keyword evidence="15" id="KW-1185">Reference proteome</keyword>
<evidence type="ECO:0000256" key="8">
    <source>
        <dbReference type="ARBA" id="ARBA00023136"/>
    </source>
</evidence>
<dbReference type="AlphaFoldDB" id="A0A0L7TA24"/>
<dbReference type="Pfam" id="PF12792">
    <property type="entry name" value="CSS-motif"/>
    <property type="match status" value="1"/>
</dbReference>
<dbReference type="Proteomes" id="UP000037088">
    <property type="component" value="Unassembled WGS sequence"/>
</dbReference>
<keyword evidence="4" id="KW-0973">c-di-GMP</keyword>
<evidence type="ECO:0000256" key="2">
    <source>
        <dbReference type="ARBA" id="ARBA00012282"/>
    </source>
</evidence>
<dbReference type="STRING" id="1560201.NG42_03185"/>
<dbReference type="SUPFAM" id="SSF141868">
    <property type="entry name" value="EAL domain-like"/>
    <property type="match status" value="1"/>
</dbReference>
<dbReference type="PANTHER" id="PTHR33121">
    <property type="entry name" value="CYCLIC DI-GMP PHOSPHODIESTERASE PDEF"/>
    <property type="match status" value="1"/>
</dbReference>
<evidence type="ECO:0000256" key="10">
    <source>
        <dbReference type="SAM" id="Phobius"/>
    </source>
</evidence>
<dbReference type="GO" id="GO:0005886">
    <property type="term" value="C:plasma membrane"/>
    <property type="evidence" value="ECO:0007669"/>
    <property type="project" value="UniProtKB-SubCell"/>
</dbReference>
<accession>A0A0L7TA24</accession>
<comment type="catalytic activity">
    <reaction evidence="9">
        <text>3',3'-c-di-GMP + H2O = 5'-phosphoguanylyl(3'-&gt;5')guanosine + H(+)</text>
        <dbReference type="Rhea" id="RHEA:24902"/>
        <dbReference type="ChEBI" id="CHEBI:15377"/>
        <dbReference type="ChEBI" id="CHEBI:15378"/>
        <dbReference type="ChEBI" id="CHEBI:58754"/>
        <dbReference type="ChEBI" id="CHEBI:58805"/>
        <dbReference type="EC" id="3.1.4.52"/>
    </reaction>
</comment>
<dbReference type="EC" id="3.1.4.52" evidence="2"/>
<evidence type="ECO:0000313" key="15">
    <source>
        <dbReference type="Proteomes" id="UP000037088"/>
    </source>
</evidence>
<dbReference type="Pfam" id="PF00563">
    <property type="entry name" value="EAL"/>
    <property type="match status" value="1"/>
</dbReference>
<proteinExistence type="predicted"/>
<feature type="transmembrane region" description="Helical" evidence="10">
    <location>
        <begin position="17"/>
        <end position="41"/>
    </location>
</feature>